<name>A0A915NK17_9BILA</name>
<organism evidence="3 4">
    <name type="scientific">Meloidogyne floridensis</name>
    <dbReference type="NCBI Taxonomy" id="298350"/>
    <lineage>
        <taxon>Eukaryota</taxon>
        <taxon>Metazoa</taxon>
        <taxon>Ecdysozoa</taxon>
        <taxon>Nematoda</taxon>
        <taxon>Chromadorea</taxon>
        <taxon>Rhabditida</taxon>
        <taxon>Tylenchina</taxon>
        <taxon>Tylenchomorpha</taxon>
        <taxon>Tylenchoidea</taxon>
        <taxon>Meloidogynidae</taxon>
        <taxon>Meloidogyninae</taxon>
        <taxon>Meloidogyne</taxon>
    </lineage>
</organism>
<feature type="compositionally biased region" description="Low complexity" evidence="1">
    <location>
        <begin position="110"/>
        <end position="123"/>
    </location>
</feature>
<proteinExistence type="predicted"/>
<accession>A0A915NK17</accession>
<feature type="region of interest" description="Disordered" evidence="1">
    <location>
        <begin position="357"/>
        <end position="384"/>
    </location>
</feature>
<keyword evidence="3" id="KW-1185">Reference proteome</keyword>
<reference evidence="4" key="1">
    <citation type="submission" date="2022-11" db="UniProtKB">
        <authorList>
            <consortium name="WormBaseParasite"/>
        </authorList>
    </citation>
    <scope>IDENTIFICATION</scope>
</reference>
<feature type="compositionally biased region" description="Low complexity" evidence="1">
    <location>
        <begin position="363"/>
        <end position="374"/>
    </location>
</feature>
<feature type="signal peptide" evidence="2">
    <location>
        <begin position="1"/>
        <end position="18"/>
    </location>
</feature>
<dbReference type="AlphaFoldDB" id="A0A915NK17"/>
<dbReference type="WBParaSite" id="scf7180000418344.g2319">
    <property type="protein sequence ID" value="scf7180000418344.g2319"/>
    <property type="gene ID" value="scf7180000418344.g2319"/>
</dbReference>
<keyword evidence="2" id="KW-0732">Signal</keyword>
<sequence>MKLLIIYLIPLFITSIVSHPKHTRDSPDGDPNKRRNVSGESDTGTGTSNPDATTSTGMPSSQEQQTSFFGLDEIFSSHNQQEQQPLTSYGSSFPPFDLPDYTQQQQSLGSLPPYYPSNMPSNSTQPLYTPPATTYGEYGSYQQVNPSSQGDYDLNPWPESNLFIKDNIEEFLGSVPEGSVSKQADQTIQTDYNPTFDYPLFSPTPYTPHSFFDYQHEHPTPAFVGDDVPWHEESHQDVQPSKQAVQVDPKSQLDPKDKKQKPKGSRIDRANRYVKGLGLKQKFKFQNVKGGILGTCLICKNFNGKNVQVIFKEPYIAPFSRTLGERFDFRFTVNMGKEVEDCIEQHINTENHQDAIRSEGITSSEPQSEQQQQPDISVPTESNF</sequence>
<evidence type="ECO:0000256" key="1">
    <source>
        <dbReference type="SAM" id="MobiDB-lite"/>
    </source>
</evidence>
<feature type="region of interest" description="Disordered" evidence="1">
    <location>
        <begin position="79"/>
        <end position="123"/>
    </location>
</feature>
<protein>
    <submittedName>
        <fullName evidence="4">Uncharacterized protein</fullName>
    </submittedName>
</protein>
<feature type="compositionally biased region" description="Basic and acidic residues" evidence="1">
    <location>
        <begin position="23"/>
        <end position="33"/>
    </location>
</feature>
<feature type="region of interest" description="Disordered" evidence="1">
    <location>
        <begin position="222"/>
        <end position="268"/>
    </location>
</feature>
<feature type="region of interest" description="Disordered" evidence="1">
    <location>
        <begin position="19"/>
        <end position="64"/>
    </location>
</feature>
<evidence type="ECO:0000313" key="4">
    <source>
        <dbReference type="WBParaSite" id="scf7180000418344.g2319"/>
    </source>
</evidence>
<evidence type="ECO:0000313" key="3">
    <source>
        <dbReference type="Proteomes" id="UP000887560"/>
    </source>
</evidence>
<feature type="compositionally biased region" description="Polar residues" evidence="1">
    <location>
        <begin position="79"/>
        <end position="91"/>
    </location>
</feature>
<evidence type="ECO:0000256" key="2">
    <source>
        <dbReference type="SAM" id="SignalP"/>
    </source>
</evidence>
<dbReference type="Proteomes" id="UP000887560">
    <property type="component" value="Unplaced"/>
</dbReference>
<feature type="compositionally biased region" description="Polar residues" evidence="1">
    <location>
        <begin position="38"/>
        <end position="64"/>
    </location>
</feature>
<feature type="chain" id="PRO_5036977714" evidence="2">
    <location>
        <begin position="19"/>
        <end position="384"/>
    </location>
</feature>